<evidence type="ECO:0000256" key="4">
    <source>
        <dbReference type="ARBA" id="ARBA00008426"/>
    </source>
</evidence>
<evidence type="ECO:0000256" key="6">
    <source>
        <dbReference type="ARBA" id="ARBA00022490"/>
    </source>
</evidence>
<comment type="subcellular location">
    <subcellularLocation>
        <location evidence="2 10">Cytoplasm</location>
    </subcellularLocation>
</comment>
<dbReference type="Pfam" id="PF00923">
    <property type="entry name" value="TAL_FSA"/>
    <property type="match status" value="1"/>
</dbReference>
<dbReference type="UniPathway" id="UPA00115">
    <property type="reaction ID" value="UER00414"/>
</dbReference>
<keyword evidence="8 10" id="KW-0570">Pentose shunt</keyword>
<comment type="similarity">
    <text evidence="4 10">Belongs to the transaldolase family. Type 2 subfamily.</text>
</comment>
<dbReference type="HAMAP" id="MF_00493">
    <property type="entry name" value="Transaldolase_2"/>
    <property type="match status" value="1"/>
</dbReference>
<dbReference type="CDD" id="cd00955">
    <property type="entry name" value="Transaldolase_like"/>
    <property type="match status" value="1"/>
</dbReference>
<evidence type="ECO:0000256" key="9">
    <source>
        <dbReference type="ARBA" id="ARBA00023270"/>
    </source>
</evidence>
<keyword evidence="9 10" id="KW-0704">Schiff base</keyword>
<dbReference type="GO" id="GO:0004801">
    <property type="term" value="F:transaldolase activity"/>
    <property type="evidence" value="ECO:0007669"/>
    <property type="project" value="UniProtKB-UniRule"/>
</dbReference>
<organism evidence="11 12">
    <name type="scientific">Tanticharoenia sakaeratensis NBRC 103193</name>
    <dbReference type="NCBI Taxonomy" id="1231623"/>
    <lineage>
        <taxon>Bacteria</taxon>
        <taxon>Pseudomonadati</taxon>
        <taxon>Pseudomonadota</taxon>
        <taxon>Alphaproteobacteria</taxon>
        <taxon>Acetobacterales</taxon>
        <taxon>Acetobacteraceae</taxon>
        <taxon>Tanticharoenia</taxon>
    </lineage>
</organism>
<feature type="active site" description="Schiff-base intermediate with substrate" evidence="10">
    <location>
        <position position="149"/>
    </location>
</feature>
<name>A0A0D6MI38_9PROT</name>
<dbReference type="InterPro" id="IPR013785">
    <property type="entry name" value="Aldolase_TIM"/>
</dbReference>
<evidence type="ECO:0000256" key="7">
    <source>
        <dbReference type="ARBA" id="ARBA00022679"/>
    </source>
</evidence>
<evidence type="ECO:0000256" key="5">
    <source>
        <dbReference type="ARBA" id="ARBA00013151"/>
    </source>
</evidence>
<dbReference type="PANTHER" id="PTHR10683">
    <property type="entry name" value="TRANSALDOLASE"/>
    <property type="match status" value="1"/>
</dbReference>
<keyword evidence="7 10" id="KW-0808">Transferase</keyword>
<evidence type="ECO:0000256" key="8">
    <source>
        <dbReference type="ARBA" id="ARBA00023126"/>
    </source>
</evidence>
<proteinExistence type="inferred from homology"/>
<evidence type="ECO:0000256" key="10">
    <source>
        <dbReference type="HAMAP-Rule" id="MF_00493"/>
    </source>
</evidence>
<dbReference type="GO" id="GO:0006098">
    <property type="term" value="P:pentose-phosphate shunt"/>
    <property type="evidence" value="ECO:0007669"/>
    <property type="project" value="UniProtKB-UniRule"/>
</dbReference>
<dbReference type="Proteomes" id="UP000032679">
    <property type="component" value="Unassembled WGS sequence"/>
</dbReference>
<dbReference type="Gene3D" id="3.20.20.70">
    <property type="entry name" value="Aldolase class I"/>
    <property type="match status" value="1"/>
</dbReference>
<dbReference type="RefSeq" id="WP_048847104.1">
    <property type="nucleotide sequence ID" value="NZ_BALE01000009.1"/>
</dbReference>
<dbReference type="EMBL" id="BALE01000009">
    <property type="protein sequence ID" value="GAN53299.1"/>
    <property type="molecule type" value="Genomic_DNA"/>
</dbReference>
<dbReference type="InterPro" id="IPR004732">
    <property type="entry name" value="Transaldolase_2"/>
</dbReference>
<dbReference type="PANTHER" id="PTHR10683:SF31">
    <property type="entry name" value="TRANSALDOLASE"/>
    <property type="match status" value="1"/>
</dbReference>
<evidence type="ECO:0000256" key="3">
    <source>
        <dbReference type="ARBA" id="ARBA00004857"/>
    </source>
</evidence>
<comment type="catalytic activity">
    <reaction evidence="10">
        <text>D-sedoheptulose 7-phosphate + D-glyceraldehyde 3-phosphate = D-erythrose 4-phosphate + beta-D-fructose 6-phosphate</text>
        <dbReference type="Rhea" id="RHEA:17053"/>
        <dbReference type="ChEBI" id="CHEBI:16897"/>
        <dbReference type="ChEBI" id="CHEBI:57483"/>
        <dbReference type="ChEBI" id="CHEBI:57634"/>
        <dbReference type="ChEBI" id="CHEBI:59776"/>
        <dbReference type="EC" id="2.2.1.2"/>
    </reaction>
</comment>
<keyword evidence="6 10" id="KW-0963">Cytoplasm</keyword>
<keyword evidence="11" id="KW-0413">Isomerase</keyword>
<dbReference type="AlphaFoldDB" id="A0A0D6MI38"/>
<comment type="function">
    <text evidence="1 10">Transaldolase is important for the balance of metabolites in the pentose-phosphate pathway.</text>
</comment>
<sequence length="382" mass="42210">MLQRAPKADAGRFAALLKHGQSPWLDFINRTHTEDGSLKRMVEHDGLHGMTSNPAIFEKTMGYGHAYDAQIRKILAKHRVTAGELYEELAVTDIRAAADILRPVFDATDGADGHVSLEVSPLLAHDAEGTIAEARRLWKAVNVPNLMIKIPGTAAGARAIEQVTAEGINVNVTLLFAQDAYHAVLEAYVRGLERRLDAGHSISRIASVASFYIGRVDLLVDEIIDRKIAKGEGDAAMLKALRGKVAIANAKLAYEHWEKVMASARWKKLAAAGADTQRILWASTSTKDKTYRDVVYVEELVAPDTVNTMPLPTYDAFRDHGEVRREMVRDYPEAHRVLKQLAECGIDLKSVTDKLLKDGLAGFDEAFENLHKTLERKIETLA</sequence>
<evidence type="ECO:0000313" key="11">
    <source>
        <dbReference type="EMBL" id="GAN53299.1"/>
    </source>
</evidence>
<keyword evidence="12" id="KW-1185">Reference proteome</keyword>
<dbReference type="GO" id="GO:0005975">
    <property type="term" value="P:carbohydrate metabolic process"/>
    <property type="evidence" value="ECO:0007669"/>
    <property type="project" value="InterPro"/>
</dbReference>
<dbReference type="NCBIfam" id="TIGR00876">
    <property type="entry name" value="tal_mycobact"/>
    <property type="match status" value="1"/>
</dbReference>
<evidence type="ECO:0000256" key="1">
    <source>
        <dbReference type="ARBA" id="ARBA00003518"/>
    </source>
</evidence>
<comment type="pathway">
    <text evidence="3 10">Carbohydrate degradation; pentose phosphate pathway; D-glyceraldehyde 3-phosphate and beta-D-fructose 6-phosphate from D-ribose 5-phosphate and D-xylulose 5-phosphate (non-oxidative stage): step 2/3.</text>
</comment>
<dbReference type="NCBIfam" id="NF002881">
    <property type="entry name" value="PRK03343.1"/>
    <property type="match status" value="1"/>
</dbReference>
<evidence type="ECO:0000313" key="12">
    <source>
        <dbReference type="Proteomes" id="UP000032679"/>
    </source>
</evidence>
<dbReference type="PIRSF" id="PIRSF036915">
    <property type="entry name" value="Trnald_Bac_Plnt"/>
    <property type="match status" value="1"/>
</dbReference>
<dbReference type="InterPro" id="IPR001585">
    <property type="entry name" value="TAL/FSA"/>
</dbReference>
<accession>A0A0D6MI38</accession>
<dbReference type="GO" id="GO:0016853">
    <property type="term" value="F:isomerase activity"/>
    <property type="evidence" value="ECO:0007669"/>
    <property type="project" value="UniProtKB-KW"/>
</dbReference>
<dbReference type="SUPFAM" id="SSF51569">
    <property type="entry name" value="Aldolase"/>
    <property type="match status" value="1"/>
</dbReference>
<evidence type="ECO:0000256" key="2">
    <source>
        <dbReference type="ARBA" id="ARBA00004496"/>
    </source>
</evidence>
<reference evidence="11 12" key="1">
    <citation type="submission" date="2012-10" db="EMBL/GenBank/DDBJ databases">
        <title>Genome sequencing of Tanticharoenia sakaeratensis NBRC 103193.</title>
        <authorList>
            <person name="Azuma Y."/>
            <person name="Hadano H."/>
            <person name="Hirakawa H."/>
            <person name="Matsushita K."/>
        </authorList>
    </citation>
    <scope>NUCLEOTIDE SEQUENCE [LARGE SCALE GENOMIC DNA]</scope>
    <source>
        <strain evidence="11 12">NBRC 103193</strain>
    </source>
</reference>
<protein>
    <recommendedName>
        <fullName evidence="5 10">Transaldolase</fullName>
        <ecNumber evidence="5 10">2.2.1.2</ecNumber>
    </recommendedName>
</protein>
<dbReference type="GO" id="GO:0005737">
    <property type="term" value="C:cytoplasm"/>
    <property type="evidence" value="ECO:0007669"/>
    <property type="project" value="UniProtKB-SubCell"/>
</dbReference>
<dbReference type="STRING" id="1231623.Tasa_009_094"/>
<gene>
    <name evidence="10" type="primary">tal</name>
    <name evidence="11" type="ORF">Tasa_009_094</name>
</gene>
<dbReference type="EC" id="2.2.1.2" evidence="5 10"/>
<comment type="caution">
    <text evidence="11">The sequence shown here is derived from an EMBL/GenBank/DDBJ whole genome shotgun (WGS) entry which is preliminary data.</text>
</comment>
<dbReference type="OrthoDB" id="140919at2"/>